<proteinExistence type="predicted"/>
<name>A0A1E3GXK5_9HYPH</name>
<dbReference type="EMBL" id="MCRJ01000132">
    <property type="protein sequence ID" value="ODN68797.1"/>
    <property type="molecule type" value="Genomic_DNA"/>
</dbReference>
<gene>
    <name evidence="1" type="ORF">A6302_03898</name>
</gene>
<comment type="caution">
    <text evidence="1">The sequence shown here is derived from an EMBL/GenBank/DDBJ whole genome shotgun (WGS) entry which is preliminary data.</text>
</comment>
<protein>
    <submittedName>
        <fullName evidence="1">Uncharacterized protein</fullName>
    </submittedName>
</protein>
<evidence type="ECO:0000313" key="2">
    <source>
        <dbReference type="Proteomes" id="UP000094622"/>
    </source>
</evidence>
<keyword evidence="2" id="KW-1185">Reference proteome</keyword>
<evidence type="ECO:0000313" key="1">
    <source>
        <dbReference type="EMBL" id="ODN68797.1"/>
    </source>
</evidence>
<dbReference type="Proteomes" id="UP000094622">
    <property type="component" value="Unassembled WGS sequence"/>
</dbReference>
<sequence>MAISKYGYTLGRAKSYIHTPSWQQNRSATKTAANTAQAKNLWSAQRSAIQSAFSTVQSAAASQITLSLQAAAANRRVEAAEEALKSLNSIDFTV</sequence>
<dbReference type="RefSeq" id="WP_069308128.1">
    <property type="nucleotide sequence ID" value="NZ_MCRJ01000132.1"/>
</dbReference>
<dbReference type="AlphaFoldDB" id="A0A1E3GXK5"/>
<accession>A0A1E3GXK5</accession>
<reference evidence="1 2" key="1">
    <citation type="submission" date="2016-07" db="EMBL/GenBank/DDBJ databases">
        <title>Draft Genome Sequence of Methylobrevis pamukkalensis PK2.</title>
        <authorList>
            <person name="Vasilenko O.V."/>
            <person name="Doronina N.V."/>
            <person name="Shmareva M.N."/>
            <person name="Tarlachkov S.V."/>
            <person name="Mustakhimov I."/>
            <person name="Trotsenko Y.A."/>
        </authorList>
    </citation>
    <scope>NUCLEOTIDE SEQUENCE [LARGE SCALE GENOMIC DNA]</scope>
    <source>
        <strain evidence="1 2">PK2</strain>
    </source>
</reference>
<organism evidence="1 2">
    <name type="scientific">Methylobrevis pamukkalensis</name>
    <dbReference type="NCBI Taxonomy" id="1439726"/>
    <lineage>
        <taxon>Bacteria</taxon>
        <taxon>Pseudomonadati</taxon>
        <taxon>Pseudomonadota</taxon>
        <taxon>Alphaproteobacteria</taxon>
        <taxon>Hyphomicrobiales</taxon>
        <taxon>Pleomorphomonadaceae</taxon>
        <taxon>Methylobrevis</taxon>
    </lineage>
</organism>